<dbReference type="Proteomes" id="UP000319040">
    <property type="component" value="Unassembled WGS sequence"/>
</dbReference>
<dbReference type="AlphaFoldDB" id="A0A521CL23"/>
<evidence type="ECO:0000313" key="3">
    <source>
        <dbReference type="Proteomes" id="UP000319040"/>
    </source>
</evidence>
<dbReference type="PANTHER" id="PTHR16214:SF3">
    <property type="entry name" value="TRANSMEMBRANE PROTEIN 260"/>
    <property type="match status" value="1"/>
</dbReference>
<name>A0A521CL23_SACCC</name>
<evidence type="ECO:0000256" key="1">
    <source>
        <dbReference type="SAM" id="Phobius"/>
    </source>
</evidence>
<evidence type="ECO:0008006" key="4">
    <source>
        <dbReference type="Google" id="ProtNLM"/>
    </source>
</evidence>
<evidence type="ECO:0000313" key="2">
    <source>
        <dbReference type="EMBL" id="SMO60146.1"/>
    </source>
</evidence>
<dbReference type="InterPro" id="IPR052724">
    <property type="entry name" value="GT117_domain-containing"/>
</dbReference>
<sequence length="1120" mass="128396">MKNHKLLNNLLGWLTFTIAAVTYTMTIEPTASFWDCGEFISTSYKLLVGHPPGAPVFMIIGRFFTLFAPDTDSVAYMVNLMSGLASAFTILFLFWTITHLGRRFFMNQENKTWRSWAVLGAGLVGALAYTFSDTFWFSAVEGEVYAMSSLFTAVVFWAILKWEDVADDKYANRWLILIAYLMGLSIGVHLLNLLAIPAIVMVYYYKKFDVTQKGIASALGISAALLAGILYGIIPYTVKIASWFELLFVNSFGAPFNTGIAIYLILLVSALVFGIWYTHKHQKIILNTLLLGSTVILIGYSSFAMIVIRSYANPTMDQNSPEDVFSMMGYLNREQYGDRPLFTGQYYNSPIDRKKSSSKKGAPIRIKKDGEYKTVDYKPHYVFDSNTTTIFPRMYSREGRHISQYKYWGGGEPKGRRVQIEDQETGEMRTITLPSFGQNLSFFFNYQIKHMYFRYFMWNFAGRQNDMQGNGEIHKGNWLSGISFLDNMRLGDQSKLPDLYNENRAHNKYYLLPLLLGLAGLLFQYQQGKRGKQGFWIVMLLFLLTGLAIVLYLNQTPLQPRERDYAYAGSFYAFAIWIGLGVLAVAEGLRKIMPAKAAAIGATAITLVLVPGIMLSENWDDHNRSHRFVARDLAFNYLDTCDENAIIFTNGDNDTFPLWYAQEVEGYRTDVRVCNLSYLQTDWYIDQMGRKAYESDPLPFSLTHDQYVTGTRDVVHLLPRIQGRVDLKEAIRFVASNNPKTKEIPGYPGRIDHMPSRSFSIPVDSLKAVQTGVVSEDAAHLIVPQVNIDFNKEYILKNELMILDMLSNNDWNRPIYFAVTVGQDNYANLEDYFQLEGFAYKVVPIKTNSADGQFGRVASDKMYDKFKNTFRWGGFDDPRVYLDENHQRMAMNIRNNMSRLANTLLDEGKKDKAIEILDMALTKMPVEKVPHNYFSIFLAEGYYKADEHEKGDDILRLFGHQSYQEINFFSSLPTSKQNNVGDDFQRSLAIYTEIANMTVRYNRHKLREDLSKDLSKLAPDVLPDNLLSVFAAEGFYLEGKPLVADQLLENLALISSQTINYYMTLPLEEKNRFEYQYRQSMLFNHEIDKLMAKYNRNELMKKLRGEELNQLNDIKELSIE</sequence>
<feature type="transmembrane region" description="Helical" evidence="1">
    <location>
        <begin position="565"/>
        <end position="585"/>
    </location>
</feature>
<feature type="transmembrane region" description="Helical" evidence="1">
    <location>
        <begin position="50"/>
        <end position="67"/>
    </location>
</feature>
<keyword evidence="3" id="KW-1185">Reference proteome</keyword>
<dbReference type="InterPro" id="IPR021280">
    <property type="entry name" value="TMEM260-like"/>
</dbReference>
<feature type="transmembrane region" description="Helical" evidence="1">
    <location>
        <begin position="74"/>
        <end position="95"/>
    </location>
</feature>
<feature type="transmembrane region" description="Helical" evidence="1">
    <location>
        <begin position="215"/>
        <end position="234"/>
    </location>
</feature>
<feature type="transmembrane region" description="Helical" evidence="1">
    <location>
        <begin position="254"/>
        <end position="277"/>
    </location>
</feature>
<keyword evidence="1" id="KW-1133">Transmembrane helix</keyword>
<dbReference type="EMBL" id="FXTB01000003">
    <property type="protein sequence ID" value="SMO60146.1"/>
    <property type="molecule type" value="Genomic_DNA"/>
</dbReference>
<feature type="transmembrane region" description="Helical" evidence="1">
    <location>
        <begin position="534"/>
        <end position="553"/>
    </location>
</feature>
<organism evidence="2 3">
    <name type="scientific">Saccharicrinis carchari</name>
    <dbReference type="NCBI Taxonomy" id="1168039"/>
    <lineage>
        <taxon>Bacteria</taxon>
        <taxon>Pseudomonadati</taxon>
        <taxon>Bacteroidota</taxon>
        <taxon>Bacteroidia</taxon>
        <taxon>Marinilabiliales</taxon>
        <taxon>Marinilabiliaceae</taxon>
        <taxon>Saccharicrinis</taxon>
    </lineage>
</organism>
<dbReference type="RefSeq" id="WP_142532956.1">
    <property type="nucleotide sequence ID" value="NZ_FXTB01000003.1"/>
</dbReference>
<accession>A0A521CL23</accession>
<gene>
    <name evidence="2" type="ORF">SAMN06265379_103256</name>
</gene>
<feature type="transmembrane region" description="Helical" evidence="1">
    <location>
        <begin position="289"/>
        <end position="312"/>
    </location>
</feature>
<dbReference type="Pfam" id="PF11028">
    <property type="entry name" value="TMEM260-like"/>
    <property type="match status" value="1"/>
</dbReference>
<reference evidence="2 3" key="1">
    <citation type="submission" date="2017-05" db="EMBL/GenBank/DDBJ databases">
        <authorList>
            <person name="Varghese N."/>
            <person name="Submissions S."/>
        </authorList>
    </citation>
    <scope>NUCLEOTIDE SEQUENCE [LARGE SCALE GENOMIC DNA]</scope>
    <source>
        <strain evidence="2 3">DSM 27040</strain>
    </source>
</reference>
<dbReference type="PANTHER" id="PTHR16214">
    <property type="entry name" value="TRANSMEMBRANE PROTEIN 260"/>
    <property type="match status" value="1"/>
</dbReference>
<keyword evidence="1" id="KW-0472">Membrane</keyword>
<keyword evidence="1" id="KW-0812">Transmembrane</keyword>
<feature type="transmembrane region" description="Helical" evidence="1">
    <location>
        <begin position="115"/>
        <end position="132"/>
    </location>
</feature>
<proteinExistence type="predicted"/>
<protein>
    <recommendedName>
        <fullName evidence="4">DUF2723 domain-containing protein</fullName>
    </recommendedName>
</protein>
<dbReference type="OrthoDB" id="9807602at2"/>
<feature type="transmembrane region" description="Helical" evidence="1">
    <location>
        <begin position="174"/>
        <end position="203"/>
    </location>
</feature>
<feature type="transmembrane region" description="Helical" evidence="1">
    <location>
        <begin position="144"/>
        <end position="162"/>
    </location>
</feature>